<feature type="region of interest" description="Disordered" evidence="1">
    <location>
        <begin position="1"/>
        <end position="44"/>
    </location>
</feature>
<evidence type="ECO:0000313" key="3">
    <source>
        <dbReference type="Proteomes" id="UP000000361"/>
    </source>
</evidence>
<proteinExistence type="predicted"/>
<dbReference type="EnsemblBacteria" id="ABL72016">
    <property type="protein sequence ID" value="ABL72016"/>
    <property type="gene ID" value="Pden_3950"/>
</dbReference>
<reference evidence="3" key="1">
    <citation type="submission" date="2006-12" db="EMBL/GenBank/DDBJ databases">
        <title>Complete sequence of chromosome 2 of Paracoccus denitrificans PD1222.</title>
        <authorList>
            <person name="Copeland A."/>
            <person name="Lucas S."/>
            <person name="Lapidus A."/>
            <person name="Barry K."/>
            <person name="Detter J.C."/>
            <person name="Glavina del Rio T."/>
            <person name="Hammon N."/>
            <person name="Israni S."/>
            <person name="Dalin E."/>
            <person name="Tice H."/>
            <person name="Pitluck S."/>
            <person name="Munk A.C."/>
            <person name="Brettin T."/>
            <person name="Bruce D."/>
            <person name="Han C."/>
            <person name="Tapia R."/>
            <person name="Gilna P."/>
            <person name="Schmutz J."/>
            <person name="Larimer F."/>
            <person name="Land M."/>
            <person name="Hauser L."/>
            <person name="Kyrpides N."/>
            <person name="Lykidis A."/>
            <person name="Spiro S."/>
            <person name="Richardson D.J."/>
            <person name="Moir J.W.B."/>
            <person name="Ferguson S.J."/>
            <person name="van Spanning R.J.M."/>
            <person name="Richardson P."/>
        </authorList>
    </citation>
    <scope>NUCLEOTIDE SEQUENCE [LARGE SCALE GENOMIC DNA]</scope>
    <source>
        <strain evidence="3">Pd 1222</strain>
    </source>
</reference>
<keyword evidence="3" id="KW-1185">Reference proteome</keyword>
<feature type="compositionally biased region" description="Low complexity" evidence="1">
    <location>
        <begin position="15"/>
        <end position="32"/>
    </location>
</feature>
<evidence type="ECO:0000256" key="1">
    <source>
        <dbReference type="SAM" id="MobiDB-lite"/>
    </source>
</evidence>
<dbReference type="GeneID" id="93454893"/>
<dbReference type="Proteomes" id="UP000000361">
    <property type="component" value="Chromosome 2"/>
</dbReference>
<sequence length="122" mass="13265">MRDDIKPAYAPIRIRPALRPSPARMAPASAAMQGDQRKDKKGSRMWTRIQTVVDGKPVSGDWTICRNEVPVGRICHDPKQPGIASWAWSVLHDPNANGRAWTEEAALSAIKDGAEKPGNAAA</sequence>
<dbReference type="EMBL" id="CP000490">
    <property type="protein sequence ID" value="ABL72016.1"/>
    <property type="molecule type" value="Genomic_DNA"/>
</dbReference>
<dbReference type="eggNOG" id="ENOG50313JG">
    <property type="taxonomic scope" value="Bacteria"/>
</dbReference>
<dbReference type="AlphaFoldDB" id="A1B922"/>
<dbReference type="RefSeq" id="WP_011750183.1">
    <property type="nucleotide sequence ID" value="NC_008687.1"/>
</dbReference>
<accession>A1B922</accession>
<dbReference type="HOGENOM" id="CLU_2024474_0_0_5"/>
<organism evidence="2 3">
    <name type="scientific">Paracoccus denitrificans (strain Pd 1222)</name>
    <dbReference type="NCBI Taxonomy" id="318586"/>
    <lineage>
        <taxon>Bacteria</taxon>
        <taxon>Pseudomonadati</taxon>
        <taxon>Pseudomonadota</taxon>
        <taxon>Alphaproteobacteria</taxon>
        <taxon>Rhodobacterales</taxon>
        <taxon>Paracoccaceae</taxon>
        <taxon>Paracoccus</taxon>
    </lineage>
</organism>
<gene>
    <name evidence="2" type="ordered locus">Pden_3950</name>
</gene>
<name>A1B922_PARDP</name>
<protein>
    <submittedName>
        <fullName evidence="2">Uncharacterized protein</fullName>
    </submittedName>
</protein>
<dbReference type="KEGG" id="pde:Pden_3950"/>
<evidence type="ECO:0000313" key="2">
    <source>
        <dbReference type="EMBL" id="ABL72016.1"/>
    </source>
</evidence>